<keyword evidence="2" id="KW-0963">Cytoplasm</keyword>
<feature type="transmembrane region" description="Helical" evidence="8">
    <location>
        <begin position="350"/>
        <end position="369"/>
    </location>
</feature>
<keyword evidence="4 6" id="KW-0802">TPR repeat</keyword>
<dbReference type="PROSITE" id="PS50005">
    <property type="entry name" value="TPR"/>
    <property type="match status" value="2"/>
</dbReference>
<protein>
    <submittedName>
        <fullName evidence="9">Uncharacterized protein</fullName>
    </submittedName>
</protein>
<dbReference type="GO" id="GO:0005737">
    <property type="term" value="C:cytoplasm"/>
    <property type="evidence" value="ECO:0007669"/>
    <property type="project" value="UniProtKB-SubCell"/>
</dbReference>
<organism evidence="9 10">
    <name type="scientific">Aequorivita aquimaris</name>
    <dbReference type="NCBI Taxonomy" id="1548749"/>
    <lineage>
        <taxon>Bacteria</taxon>
        <taxon>Pseudomonadati</taxon>
        <taxon>Bacteroidota</taxon>
        <taxon>Flavobacteriia</taxon>
        <taxon>Flavobacteriales</taxon>
        <taxon>Flavobacteriaceae</taxon>
        <taxon>Aequorivita</taxon>
    </lineage>
</organism>
<proteinExistence type="inferred from homology"/>
<dbReference type="AlphaFoldDB" id="A0A137RI12"/>
<dbReference type="STRING" id="1548749.LS48_08585"/>
<dbReference type="SMART" id="SM00028">
    <property type="entry name" value="TPR"/>
    <property type="match status" value="5"/>
</dbReference>
<keyword evidence="10" id="KW-1185">Reference proteome</keyword>
<evidence type="ECO:0000256" key="2">
    <source>
        <dbReference type="ARBA" id="ARBA00022490"/>
    </source>
</evidence>
<keyword evidence="8" id="KW-0812">Transmembrane</keyword>
<name>A0A137RI12_9FLAO</name>
<keyword evidence="8" id="KW-0472">Membrane</keyword>
<dbReference type="GO" id="GO:0003677">
    <property type="term" value="F:DNA binding"/>
    <property type="evidence" value="ECO:0007669"/>
    <property type="project" value="InterPro"/>
</dbReference>
<dbReference type="PATRIC" id="fig|1548749.3.peg.1805"/>
<dbReference type="PANTHER" id="PTHR46630">
    <property type="entry name" value="TETRATRICOPEPTIDE REPEAT PROTEIN 29"/>
    <property type="match status" value="1"/>
</dbReference>
<dbReference type="Proteomes" id="UP000070138">
    <property type="component" value="Unassembled WGS sequence"/>
</dbReference>
<reference evidence="10" key="1">
    <citation type="submission" date="2014-10" db="EMBL/GenBank/DDBJ databases">
        <title>Genome sequencing of Vitellibacter sp. D-24.</title>
        <authorList>
            <person name="Thevarajoo S."/>
            <person name="Selvaratnam C."/>
            <person name="Goh K.M."/>
            <person name="Chong C.S."/>
        </authorList>
    </citation>
    <scope>NUCLEOTIDE SEQUENCE [LARGE SCALE GENOMIC DNA]</scope>
    <source>
        <strain evidence="10">D-24</strain>
    </source>
</reference>
<evidence type="ECO:0000256" key="3">
    <source>
        <dbReference type="ARBA" id="ARBA00022737"/>
    </source>
</evidence>
<evidence type="ECO:0000256" key="7">
    <source>
        <dbReference type="SAM" id="Coils"/>
    </source>
</evidence>
<evidence type="ECO:0000313" key="10">
    <source>
        <dbReference type="Proteomes" id="UP000070138"/>
    </source>
</evidence>
<evidence type="ECO:0000256" key="1">
    <source>
        <dbReference type="ARBA" id="ARBA00004496"/>
    </source>
</evidence>
<dbReference type="InterPro" id="IPR011990">
    <property type="entry name" value="TPR-like_helical_dom_sf"/>
</dbReference>
<evidence type="ECO:0000256" key="5">
    <source>
        <dbReference type="ARBA" id="ARBA00038253"/>
    </source>
</evidence>
<accession>A0A137RI12</accession>
<gene>
    <name evidence="9" type="ORF">LS48_08585</name>
</gene>
<dbReference type="EMBL" id="JRWG01000004">
    <property type="protein sequence ID" value="KXN99112.1"/>
    <property type="molecule type" value="Genomic_DNA"/>
</dbReference>
<dbReference type="GO" id="GO:0006355">
    <property type="term" value="P:regulation of DNA-templated transcription"/>
    <property type="evidence" value="ECO:0007669"/>
    <property type="project" value="InterPro"/>
</dbReference>
<dbReference type="PANTHER" id="PTHR46630:SF1">
    <property type="entry name" value="TETRATRICOPEPTIDE REPEAT PROTEIN 29"/>
    <property type="match status" value="1"/>
</dbReference>
<keyword evidence="8" id="KW-1133">Transmembrane helix</keyword>
<dbReference type="InterPro" id="IPR019734">
    <property type="entry name" value="TPR_rpt"/>
</dbReference>
<comment type="subcellular location">
    <subcellularLocation>
        <location evidence="1">Cytoplasm</location>
    </subcellularLocation>
</comment>
<keyword evidence="7" id="KW-0175">Coiled coil</keyword>
<comment type="similarity">
    <text evidence="5">Belongs to the Rap family.</text>
</comment>
<reference evidence="9 10" key="2">
    <citation type="journal article" date="2016" name="Int. J. Syst. Evol. Microbiol.">
        <title>Vitellibacter aquimaris sp. nov., a marine bacterium isolated from seawater.</title>
        <authorList>
            <person name="Thevarajoo S."/>
            <person name="Selvaratnam C."/>
            <person name="Goh K.M."/>
            <person name="Hong K.W."/>
            <person name="Chan X.Y."/>
            <person name="Chan K.G."/>
            <person name="Chong C.S."/>
        </authorList>
    </citation>
    <scope>NUCLEOTIDE SEQUENCE [LARGE SCALE GENOMIC DNA]</scope>
    <source>
        <strain evidence="9 10">D-24</strain>
    </source>
</reference>
<evidence type="ECO:0000256" key="8">
    <source>
        <dbReference type="SAM" id="Phobius"/>
    </source>
</evidence>
<sequence>MEFLYFHLSKKTLLSPMDITKKCFLIFILFCAAGYGQVESKSECNAMIEKGIALMFEKKHVQSLEILLEATAIAQKNDWSQQEFRAVLNTGSNYYLMSDFGEALEFYLKAYEIAIEHLQTKDELTVLNNIGILYFQESNLPKARDYFLKAYELSSTDINSNKHGYYAINLALVSNKMNKAEDASRYIQEALPLVRDQPEIEIMAKMALAENLFIKSNYDQARERALTLLPQLVGDAHADNRVFVLLLIAQIYERQQNYQLALQYARRARAASKSLENREDVYEALSKAYISLRDYDSALRYKDSVIMARDTLQKIRNITLYENNKIKFEIQNYAHQLSESQLLLQKERRFFYSVVVFGLLLFVLALWIFRNHITKQKQRKKITELELEQEKSKRLLAEKQIREREIGIKLEQQRLKNELDLKNRKLTSKAVYLSSRNELIEEIVETLSANAQVKAQPELLSQLKALSKHLKNNPQFDSFFSHFEEVNPGFSTRLLALHPNLTQQDVRFIMYLYMNLGNNEIASLLNITPQSCRKRKERISKKLDLGEGKSLAVYITTI</sequence>
<evidence type="ECO:0000313" key="9">
    <source>
        <dbReference type="EMBL" id="KXN99112.1"/>
    </source>
</evidence>
<evidence type="ECO:0000256" key="4">
    <source>
        <dbReference type="ARBA" id="ARBA00022803"/>
    </source>
</evidence>
<dbReference type="SUPFAM" id="SSF48452">
    <property type="entry name" value="TPR-like"/>
    <property type="match status" value="2"/>
</dbReference>
<dbReference type="SUPFAM" id="SSF46894">
    <property type="entry name" value="C-terminal effector domain of the bipartite response regulators"/>
    <property type="match status" value="1"/>
</dbReference>
<dbReference type="InterPro" id="IPR051476">
    <property type="entry name" value="Bac_ResReg_Asp_Phosphatase"/>
</dbReference>
<dbReference type="Gene3D" id="1.25.40.10">
    <property type="entry name" value="Tetratricopeptide repeat domain"/>
    <property type="match status" value="1"/>
</dbReference>
<comment type="caution">
    <text evidence="9">The sequence shown here is derived from an EMBL/GenBank/DDBJ whole genome shotgun (WGS) entry which is preliminary data.</text>
</comment>
<feature type="repeat" description="TPR" evidence="6">
    <location>
        <begin position="84"/>
        <end position="117"/>
    </location>
</feature>
<dbReference type="InterPro" id="IPR016032">
    <property type="entry name" value="Sig_transdc_resp-reg_C-effctor"/>
</dbReference>
<feature type="repeat" description="TPR" evidence="6">
    <location>
        <begin position="124"/>
        <end position="157"/>
    </location>
</feature>
<feature type="coiled-coil region" evidence="7">
    <location>
        <begin position="373"/>
        <end position="402"/>
    </location>
</feature>
<keyword evidence="3" id="KW-0677">Repeat</keyword>
<dbReference type="Pfam" id="PF13424">
    <property type="entry name" value="TPR_12"/>
    <property type="match status" value="1"/>
</dbReference>
<evidence type="ECO:0000256" key="6">
    <source>
        <dbReference type="PROSITE-ProRule" id="PRU00339"/>
    </source>
</evidence>